<comment type="caution">
    <text evidence="4">The sequence shown here is derived from an EMBL/GenBank/DDBJ whole genome shotgun (WGS) entry which is preliminary data.</text>
</comment>
<evidence type="ECO:0000259" key="3">
    <source>
        <dbReference type="SMART" id="SM00833"/>
    </source>
</evidence>
<dbReference type="AlphaFoldDB" id="A0A9W7L3J3"/>
<dbReference type="Proteomes" id="UP001165082">
    <property type="component" value="Unassembled WGS sequence"/>
</dbReference>
<accession>A0A9W7L3J3</accession>
<dbReference type="InterPro" id="IPR011629">
    <property type="entry name" value="CobW-like_C"/>
</dbReference>
<dbReference type="SMART" id="SM00833">
    <property type="entry name" value="CobW_C"/>
    <property type="match status" value="1"/>
</dbReference>
<dbReference type="EMBL" id="BRXZ01008395">
    <property type="protein sequence ID" value="GMI25657.1"/>
    <property type="molecule type" value="Genomic_DNA"/>
</dbReference>
<dbReference type="OrthoDB" id="272672at2759"/>
<protein>
    <recommendedName>
        <fullName evidence="3">CobW C-terminal domain-containing protein</fullName>
    </recommendedName>
</protein>
<evidence type="ECO:0000256" key="1">
    <source>
        <dbReference type="ARBA" id="ARBA00022741"/>
    </source>
</evidence>
<organism evidence="4 5">
    <name type="scientific">Triparma retinervis</name>
    <dbReference type="NCBI Taxonomy" id="2557542"/>
    <lineage>
        <taxon>Eukaryota</taxon>
        <taxon>Sar</taxon>
        <taxon>Stramenopiles</taxon>
        <taxon>Ochrophyta</taxon>
        <taxon>Bolidophyceae</taxon>
        <taxon>Parmales</taxon>
        <taxon>Triparmaceae</taxon>
        <taxon>Triparma</taxon>
    </lineage>
</organism>
<feature type="domain" description="CobW C-terminal" evidence="3">
    <location>
        <begin position="4"/>
        <end position="165"/>
    </location>
</feature>
<dbReference type="InterPro" id="IPR036627">
    <property type="entry name" value="CobW-likC_sf"/>
</dbReference>
<evidence type="ECO:0000313" key="4">
    <source>
        <dbReference type="EMBL" id="GMI25657.1"/>
    </source>
</evidence>
<evidence type="ECO:0000256" key="2">
    <source>
        <dbReference type="ARBA" id="ARBA00023186"/>
    </source>
</evidence>
<evidence type="ECO:0000313" key="5">
    <source>
        <dbReference type="Proteomes" id="UP001165082"/>
    </source>
</evidence>
<keyword evidence="2" id="KW-0143">Chaperone</keyword>
<name>A0A9W7L3J3_9STRA</name>
<keyword evidence="5" id="KW-1185">Reference proteome</keyword>
<dbReference type="InterPro" id="IPR051927">
    <property type="entry name" value="Zn_Chap_cDPG_Synth"/>
</dbReference>
<gene>
    <name evidence="4" type="ORF">TrRE_jg936</name>
</gene>
<reference evidence="4" key="1">
    <citation type="submission" date="2022-07" db="EMBL/GenBank/DDBJ databases">
        <title>Genome analysis of Parmales, a sister group of diatoms, reveals the evolutionary specialization of diatoms from phago-mixotrophs to photoautotrophs.</title>
        <authorList>
            <person name="Ban H."/>
            <person name="Sato S."/>
            <person name="Yoshikawa S."/>
            <person name="Kazumasa Y."/>
            <person name="Nakamura Y."/>
            <person name="Ichinomiya M."/>
            <person name="Saitoh K."/>
            <person name="Sato N."/>
            <person name="Blanc-Mathieu R."/>
            <person name="Endo H."/>
            <person name="Kuwata A."/>
            <person name="Ogata H."/>
        </authorList>
    </citation>
    <scope>NUCLEOTIDE SEQUENCE</scope>
</reference>
<keyword evidence="1" id="KW-0547">Nucleotide-binding</keyword>
<dbReference type="GO" id="GO:0000166">
    <property type="term" value="F:nucleotide binding"/>
    <property type="evidence" value="ECO:0007669"/>
    <property type="project" value="UniProtKB-KW"/>
</dbReference>
<dbReference type="SUPFAM" id="SSF90002">
    <property type="entry name" value="Hypothetical protein YjiA, C-terminal domain"/>
    <property type="match status" value="1"/>
</dbReference>
<proteinExistence type="predicted"/>
<dbReference type="PANTHER" id="PTHR43603:SF1">
    <property type="entry name" value="ZINC-REGULATED GTPASE METALLOPROTEIN ACTIVATOR 1"/>
    <property type="match status" value="1"/>
</dbReference>
<dbReference type="Pfam" id="PF07683">
    <property type="entry name" value="CobW_C"/>
    <property type="match status" value="1"/>
</dbReference>
<dbReference type="PANTHER" id="PTHR43603">
    <property type="entry name" value="COBW DOMAIN-CONTAINING PROTEIN DDB_G0274527"/>
    <property type="match status" value="1"/>
</dbReference>
<dbReference type="Gene3D" id="3.30.1220.10">
    <property type="entry name" value="CobW-like, C-terminal domain"/>
    <property type="match status" value="1"/>
</dbReference>
<sequence>MTAITSFTYEAERPFDMGRLLGVLNTWPVPKKDTLDLSAVGKYRDAPALMPDGSSIVNPFVSILRSKGFVWIAPEDWGGDGWRHDAAMYWSHAGKHFGINQAGKWWGTIGKEEIVRFLEGREGEAERVFREDWRNDEFGDRRQEIVFIGVNYDEGKIREALDGCLLEGEEWERYKMEAKRGGEGAVDVM</sequence>